<name>A0AAV4P6Y6_CAEEX</name>
<dbReference type="EMBL" id="BPLR01021687">
    <property type="protein sequence ID" value="GIX92404.1"/>
    <property type="molecule type" value="Genomic_DNA"/>
</dbReference>
<keyword evidence="3" id="KW-1185">Reference proteome</keyword>
<dbReference type="AlphaFoldDB" id="A0AAV4P6Y6"/>
<protein>
    <submittedName>
        <fullName evidence="2">Uncharacterized protein</fullName>
    </submittedName>
</protein>
<organism evidence="2 3">
    <name type="scientific">Caerostris extrusa</name>
    <name type="common">Bark spider</name>
    <name type="synonym">Caerostris bankana</name>
    <dbReference type="NCBI Taxonomy" id="172846"/>
    <lineage>
        <taxon>Eukaryota</taxon>
        <taxon>Metazoa</taxon>
        <taxon>Ecdysozoa</taxon>
        <taxon>Arthropoda</taxon>
        <taxon>Chelicerata</taxon>
        <taxon>Arachnida</taxon>
        <taxon>Araneae</taxon>
        <taxon>Araneomorphae</taxon>
        <taxon>Entelegynae</taxon>
        <taxon>Araneoidea</taxon>
        <taxon>Araneidae</taxon>
        <taxon>Caerostris</taxon>
    </lineage>
</organism>
<accession>A0AAV4P6Y6</accession>
<gene>
    <name evidence="2" type="ORF">CEXT_305461</name>
</gene>
<proteinExistence type="predicted"/>
<dbReference type="Proteomes" id="UP001054945">
    <property type="component" value="Unassembled WGS sequence"/>
</dbReference>
<evidence type="ECO:0000256" key="1">
    <source>
        <dbReference type="SAM" id="MobiDB-lite"/>
    </source>
</evidence>
<evidence type="ECO:0000313" key="3">
    <source>
        <dbReference type="Proteomes" id="UP001054945"/>
    </source>
</evidence>
<sequence length="91" mass="10225">MDAEPLVKNNSPLAGKRGPVEDLGEPTLRQSLKQKVVSEARGHQDRIGVEMLFAFFCAPRFCLQSRGEISLQSHAFRGRAVHFFFKSHAEI</sequence>
<reference evidence="2 3" key="1">
    <citation type="submission" date="2021-06" db="EMBL/GenBank/DDBJ databases">
        <title>Caerostris extrusa draft genome.</title>
        <authorList>
            <person name="Kono N."/>
            <person name="Arakawa K."/>
        </authorList>
    </citation>
    <scope>NUCLEOTIDE SEQUENCE [LARGE SCALE GENOMIC DNA]</scope>
</reference>
<evidence type="ECO:0000313" key="2">
    <source>
        <dbReference type="EMBL" id="GIX92404.1"/>
    </source>
</evidence>
<feature type="region of interest" description="Disordered" evidence="1">
    <location>
        <begin position="1"/>
        <end position="25"/>
    </location>
</feature>
<comment type="caution">
    <text evidence="2">The sequence shown here is derived from an EMBL/GenBank/DDBJ whole genome shotgun (WGS) entry which is preliminary data.</text>
</comment>